<evidence type="ECO:0000259" key="4">
    <source>
        <dbReference type="PROSITE" id="PS50043"/>
    </source>
</evidence>
<feature type="domain" description="HTH luxR-type" evidence="4">
    <location>
        <begin position="168"/>
        <end position="233"/>
    </location>
</feature>
<keyword evidence="1" id="KW-0805">Transcription regulation</keyword>
<keyword evidence="2" id="KW-0238">DNA-binding</keyword>
<dbReference type="Proteomes" id="UP001147700">
    <property type="component" value="Unassembled WGS sequence"/>
</dbReference>
<dbReference type="InterPro" id="IPR000792">
    <property type="entry name" value="Tscrpt_reg_LuxR_C"/>
</dbReference>
<evidence type="ECO:0000256" key="2">
    <source>
        <dbReference type="ARBA" id="ARBA00023125"/>
    </source>
</evidence>
<dbReference type="InterPro" id="IPR016032">
    <property type="entry name" value="Sig_transdc_resp-reg_C-effctor"/>
</dbReference>
<dbReference type="CDD" id="cd06170">
    <property type="entry name" value="LuxR_C_like"/>
    <property type="match status" value="1"/>
</dbReference>
<comment type="caution">
    <text evidence="5">The sequence shown here is derived from an EMBL/GenBank/DDBJ whole genome shotgun (WGS) entry which is preliminary data.</text>
</comment>
<reference evidence="5" key="1">
    <citation type="submission" date="2022-10" db="EMBL/GenBank/DDBJ databases">
        <title>The WGS of Solirubrobacter sp. CPCC 204708.</title>
        <authorList>
            <person name="Jiang Z."/>
        </authorList>
    </citation>
    <scope>NUCLEOTIDE SEQUENCE</scope>
    <source>
        <strain evidence="5">CPCC 204708</strain>
    </source>
</reference>
<name>A0ABT4RKE0_9ACTN</name>
<dbReference type="PRINTS" id="PR00038">
    <property type="entry name" value="HTHLUXR"/>
</dbReference>
<dbReference type="PANTHER" id="PTHR44688">
    <property type="entry name" value="DNA-BINDING TRANSCRIPTIONAL ACTIVATOR DEVR_DOSR"/>
    <property type="match status" value="1"/>
</dbReference>
<dbReference type="Gene3D" id="1.10.10.10">
    <property type="entry name" value="Winged helix-like DNA-binding domain superfamily/Winged helix DNA-binding domain"/>
    <property type="match status" value="1"/>
</dbReference>
<evidence type="ECO:0000256" key="3">
    <source>
        <dbReference type="ARBA" id="ARBA00023163"/>
    </source>
</evidence>
<gene>
    <name evidence="5" type="ORF">OJ962_16070</name>
</gene>
<dbReference type="SMART" id="SM00421">
    <property type="entry name" value="HTH_LUXR"/>
    <property type="match status" value="1"/>
</dbReference>
<dbReference type="PROSITE" id="PS50043">
    <property type="entry name" value="HTH_LUXR_2"/>
    <property type="match status" value="1"/>
</dbReference>
<keyword evidence="6" id="KW-1185">Reference proteome</keyword>
<keyword evidence="3" id="KW-0804">Transcription</keyword>
<dbReference type="PANTHER" id="PTHR44688:SF16">
    <property type="entry name" value="DNA-BINDING TRANSCRIPTIONAL ACTIVATOR DEVR_DOSR"/>
    <property type="match status" value="1"/>
</dbReference>
<dbReference type="SUPFAM" id="SSF46894">
    <property type="entry name" value="C-terminal effector domain of the bipartite response regulators"/>
    <property type="match status" value="1"/>
</dbReference>
<organism evidence="5 6">
    <name type="scientific">Solirubrobacter deserti</name>
    <dbReference type="NCBI Taxonomy" id="2282478"/>
    <lineage>
        <taxon>Bacteria</taxon>
        <taxon>Bacillati</taxon>
        <taxon>Actinomycetota</taxon>
        <taxon>Thermoleophilia</taxon>
        <taxon>Solirubrobacterales</taxon>
        <taxon>Solirubrobacteraceae</taxon>
        <taxon>Solirubrobacter</taxon>
    </lineage>
</organism>
<dbReference type="RefSeq" id="WP_202954885.1">
    <property type="nucleotide sequence ID" value="NZ_JAPCID010000021.1"/>
</dbReference>
<evidence type="ECO:0000313" key="6">
    <source>
        <dbReference type="Proteomes" id="UP001147700"/>
    </source>
</evidence>
<dbReference type="Pfam" id="PF00196">
    <property type="entry name" value="GerE"/>
    <property type="match status" value="1"/>
</dbReference>
<dbReference type="EMBL" id="JAPCID010000021">
    <property type="protein sequence ID" value="MDA0139019.1"/>
    <property type="molecule type" value="Genomic_DNA"/>
</dbReference>
<accession>A0ABT4RKE0</accession>
<protein>
    <submittedName>
        <fullName evidence="5">Helix-turn-helix transcriptional regulator</fullName>
    </submittedName>
</protein>
<evidence type="ECO:0000256" key="1">
    <source>
        <dbReference type="ARBA" id="ARBA00023015"/>
    </source>
</evidence>
<evidence type="ECO:0000313" key="5">
    <source>
        <dbReference type="EMBL" id="MDA0139019.1"/>
    </source>
</evidence>
<dbReference type="InterPro" id="IPR036388">
    <property type="entry name" value="WH-like_DNA-bd_sf"/>
</dbReference>
<proteinExistence type="predicted"/>
<sequence length="238" mass="25596">MSREDVLLGLAVDALHALIPASLVVALAVDESGTLDREVASRGRSEHAAPAERLAELLRRLEPVDPFSPRRAQDRRDVVLSVAEIGGTTRFFNSIYGRRLLDNGYGYPAFLYLRRDRRIVAAIGLFREAGMPPFEPANLLLLRRLSLLLEQSLLVGAAEAVAADPLAAREPVDALTRRERQVAALVASGSSNADIAQALAMSQATVKTHLTKIYAKVGVRTRTQLAVVLGAAPTVASA</sequence>